<feature type="domain" description="RdRp catalytic" evidence="10">
    <location>
        <begin position="332"/>
        <end position="463"/>
    </location>
</feature>
<evidence type="ECO:0000256" key="5">
    <source>
        <dbReference type="ARBA" id="ARBA00022741"/>
    </source>
</evidence>
<comment type="catalytic activity">
    <reaction evidence="8">
        <text>RNA(n) + a ribonucleoside 5'-triphosphate = RNA(n+1) + diphosphate</text>
        <dbReference type="Rhea" id="RHEA:21248"/>
        <dbReference type="Rhea" id="RHEA-COMP:14527"/>
        <dbReference type="Rhea" id="RHEA-COMP:17342"/>
        <dbReference type="ChEBI" id="CHEBI:33019"/>
        <dbReference type="ChEBI" id="CHEBI:61557"/>
        <dbReference type="ChEBI" id="CHEBI:140395"/>
        <dbReference type="EC" id="2.7.7.48"/>
    </reaction>
</comment>
<dbReference type="GeneID" id="80399256"/>
<dbReference type="Proteomes" id="UP000676543">
    <property type="component" value="Segment"/>
</dbReference>
<protein>
    <recommendedName>
        <fullName evidence="1">RNA-directed RNA polymerase</fullName>
        <ecNumber evidence="1">2.7.7.48</ecNumber>
    </recommendedName>
    <alternativeName>
        <fullName evidence="7">RNA replicase beta chain</fullName>
    </alternativeName>
</protein>
<evidence type="ECO:0000259" key="10">
    <source>
        <dbReference type="PROSITE" id="PS50522"/>
    </source>
</evidence>
<evidence type="ECO:0000256" key="4">
    <source>
        <dbReference type="ARBA" id="ARBA00022695"/>
    </source>
</evidence>
<evidence type="ECO:0000313" key="11">
    <source>
        <dbReference type="EMBL" id="DAD52654.1"/>
    </source>
</evidence>
<dbReference type="GO" id="GO:0039694">
    <property type="term" value="P:viral RNA genome replication"/>
    <property type="evidence" value="ECO:0007669"/>
    <property type="project" value="InterPro"/>
</dbReference>
<dbReference type="GO" id="GO:0000166">
    <property type="term" value="F:nucleotide binding"/>
    <property type="evidence" value="ECO:0007669"/>
    <property type="project" value="UniProtKB-KW"/>
</dbReference>
<dbReference type="GO" id="GO:0003968">
    <property type="term" value="F:RNA-directed RNA polymerase activity"/>
    <property type="evidence" value="ECO:0007669"/>
    <property type="project" value="UniProtKB-KW"/>
</dbReference>
<evidence type="ECO:0000256" key="7">
    <source>
        <dbReference type="ARBA" id="ARBA00030248"/>
    </source>
</evidence>
<keyword evidence="9" id="KW-0479">Metal-binding</keyword>
<evidence type="ECO:0000256" key="8">
    <source>
        <dbReference type="ARBA" id="ARBA00048744"/>
    </source>
</evidence>
<evidence type="ECO:0000256" key="2">
    <source>
        <dbReference type="ARBA" id="ARBA00022484"/>
    </source>
</evidence>
<keyword evidence="5" id="KW-0547">Nucleotide-binding</keyword>
<feature type="binding site" evidence="9">
    <location>
        <position position="432"/>
    </location>
    <ligand>
        <name>Mg(2+)</name>
        <dbReference type="ChEBI" id="CHEBI:18420"/>
        <label>2</label>
    </ligand>
</feature>
<keyword evidence="3" id="KW-0808">Transferase</keyword>
<dbReference type="InterPro" id="IPR043502">
    <property type="entry name" value="DNA/RNA_pol_sf"/>
</dbReference>
<dbReference type="RefSeq" id="YP_010770060.1">
    <property type="nucleotide sequence ID" value="NC_074150.1"/>
</dbReference>
<keyword evidence="9" id="KW-0460">Magnesium</keyword>
<keyword evidence="4" id="KW-0548">Nucleotidyltransferase</keyword>
<dbReference type="EC" id="2.7.7.48" evidence="1"/>
<evidence type="ECO:0000313" key="12">
    <source>
        <dbReference type="Proteomes" id="UP000676543"/>
    </source>
</evidence>
<dbReference type="InterPro" id="IPR005093">
    <property type="entry name" value="RNArep_beta"/>
</dbReference>
<proteinExistence type="predicted"/>
<comment type="cofactor">
    <cofactor evidence="9">
        <name>Mg(2+)</name>
        <dbReference type="ChEBI" id="CHEBI:18420"/>
    </cofactor>
    <text evidence="9">Binds 2 Mg(2+) per subunit.</text>
</comment>
<sequence>MTHKKRSRNAISFTKFRQMHLATLRYLVNLYSLNETVSLDARIAAYALLAALSCGRFADAVEISDNIQSQQYKDAEAHRLGYQIAFLVKKVPWKDPELDPEGAARKKFWESEEKCKETNTNLRPIYALLNGHVGTTYHESAFHPSFYLRATGKGYEVVDDGKRLIQLLCRARNHVRRVLGNSPDLKTLYGMARFSNGSAIGATGNATHFLRKMGNETWSVTPSALFHATNAFFGIPAFHRGLHPFEEHQIIGDPSLCFKKFEAELKSRSKVVEHDKINYVTKVAKVHRTVGTPVFQNILLQNGVGDWIRERLRLRANIDITTAQEKVNGPLAYLGSSCEGHPFATLDLTAASDTIAIQFVKLLLPPEWFAFLDQIRSPGFTLDGESYRSEKFMAMGNGFCFPLETLLFWSLVQAVYEDCEIPDARCAVYGDDIIVYQSAALELIELLNVCGFELNNEKSFVFGPFRESCGQDYFNGLNVRPFVCDFVIADYGQAFHFINSLRAKGYTNLAQELTDNFIPHDWTLYRPALCGGPSNTALDSSRTPAQLGLKFNEDLHCWEWNELLTNPVMDERQYGRSNRYQMGAALQGAAPDENGMPAFALRRETRTFVRRVAHG</sequence>
<dbReference type="PROSITE" id="PS50522">
    <property type="entry name" value="RDRP_PHAGE"/>
    <property type="match status" value="1"/>
</dbReference>
<feature type="binding site" evidence="9">
    <location>
        <position position="347"/>
    </location>
    <ligand>
        <name>Mg(2+)</name>
        <dbReference type="ChEBI" id="CHEBI:18420"/>
        <label>2</label>
    </ligand>
</feature>
<keyword evidence="2 11" id="KW-0696">RNA-directed RNA polymerase</keyword>
<dbReference type="Pfam" id="PF03431">
    <property type="entry name" value="RNA_replicase_B"/>
    <property type="match status" value="1"/>
</dbReference>
<evidence type="ECO:0000256" key="6">
    <source>
        <dbReference type="ARBA" id="ARBA00022953"/>
    </source>
</evidence>
<evidence type="ECO:0000256" key="9">
    <source>
        <dbReference type="PIRSR" id="PIRSR605093-1"/>
    </source>
</evidence>
<accession>A0A8S5L4M2</accession>
<dbReference type="EMBL" id="BK014167">
    <property type="protein sequence ID" value="DAD52654.1"/>
    <property type="molecule type" value="Genomic_RNA"/>
</dbReference>
<feature type="binding site" evidence="9">
    <location>
        <position position="431"/>
    </location>
    <ligand>
        <name>Mg(2+)</name>
        <dbReference type="ChEBI" id="CHEBI:18420"/>
        <label>2</label>
    </ligand>
</feature>
<gene>
    <name evidence="11" type="primary">SRR7976299_15_3</name>
</gene>
<dbReference type="SUPFAM" id="SSF56672">
    <property type="entry name" value="DNA/RNA polymerases"/>
    <property type="match status" value="1"/>
</dbReference>
<evidence type="ECO:0000256" key="3">
    <source>
        <dbReference type="ARBA" id="ARBA00022679"/>
    </source>
</evidence>
<evidence type="ECO:0000256" key="1">
    <source>
        <dbReference type="ARBA" id="ARBA00012494"/>
    </source>
</evidence>
<dbReference type="KEGG" id="vg:80399256"/>
<keyword evidence="6" id="KW-0693">Viral RNA replication</keyword>
<organism evidence="11 12">
    <name type="scientific">ssRNA phage SRR7976299_15</name>
    <dbReference type="NCBI Taxonomy" id="2786637"/>
    <lineage>
        <taxon>Viruses</taxon>
        <taxon>Riboviria</taxon>
        <taxon>Orthornavirae</taxon>
        <taxon>Lenarviricota</taxon>
        <taxon>Leviviricetes</taxon>
        <taxon>Norzivirales</taxon>
        <taxon>Solspiviridae</taxon>
        <taxon>Etdyvivirus</taxon>
        <taxon>Etdyvivirus caenicola</taxon>
    </lineage>
</organism>
<dbReference type="GO" id="GO:0046872">
    <property type="term" value="F:metal ion binding"/>
    <property type="evidence" value="ECO:0007669"/>
    <property type="project" value="UniProtKB-KW"/>
</dbReference>
<dbReference type="InterPro" id="IPR007096">
    <property type="entry name" value="RNA-dir_Rpol_cat_phage"/>
</dbReference>
<name>A0A8S5L4M2_9VIRU</name>
<reference evidence="11" key="1">
    <citation type="submission" date="2020-09" db="EMBL/GenBank/DDBJ databases">
        <title>Leviviricetes taxonomy.</title>
        <authorList>
            <person name="Stockdale S.R."/>
            <person name="Callanan J."/>
            <person name="Adriaenssens E.M."/>
            <person name="Kuhn J.H."/>
            <person name="Rumnieks J."/>
            <person name="Shkoporov A."/>
            <person name="Draper L.A."/>
            <person name="Ross P."/>
            <person name="Hill C."/>
        </authorList>
    </citation>
    <scope>NUCLEOTIDE SEQUENCE</scope>
</reference>
<keyword evidence="12" id="KW-1185">Reference proteome</keyword>